<evidence type="ECO:0000256" key="1">
    <source>
        <dbReference type="ARBA" id="ARBA00001561"/>
    </source>
</evidence>
<dbReference type="SUPFAM" id="SSF53187">
    <property type="entry name" value="Zn-dependent exopeptidases"/>
    <property type="match status" value="1"/>
</dbReference>
<proteinExistence type="predicted"/>
<gene>
    <name evidence="5" type="ORF">RXV79_04820</name>
</gene>
<dbReference type="PANTHER" id="PTHR30404">
    <property type="entry name" value="N-ACETYLMURAMOYL-L-ALANINE AMIDASE"/>
    <property type="match status" value="1"/>
</dbReference>
<name>A0ABZ0CWP0_9BURK</name>
<evidence type="ECO:0000256" key="2">
    <source>
        <dbReference type="ARBA" id="ARBA00011901"/>
    </source>
</evidence>
<reference evidence="5 6" key="1">
    <citation type="submission" date="2023-10" db="EMBL/GenBank/DDBJ databases">
        <title>Bacteria for the degradation of biodegradable plastic PBAT(Polybutylene adipate terephthalate).</title>
        <authorList>
            <person name="Weon H.-Y."/>
            <person name="Yeon J."/>
        </authorList>
    </citation>
    <scope>NUCLEOTIDE SEQUENCE [LARGE SCALE GENOMIC DNA]</scope>
    <source>
        <strain evidence="5 6">SBD 7-3</strain>
    </source>
</reference>
<protein>
    <recommendedName>
        <fullName evidence="2">N-acetylmuramoyl-L-alanine amidase</fullName>
        <ecNumber evidence="2">3.5.1.28</ecNumber>
    </recommendedName>
</protein>
<dbReference type="Gene3D" id="3.40.630.40">
    <property type="entry name" value="Zn-dependent exopeptidases"/>
    <property type="match status" value="1"/>
</dbReference>
<comment type="catalytic activity">
    <reaction evidence="1">
        <text>Hydrolyzes the link between N-acetylmuramoyl residues and L-amino acid residues in certain cell-wall glycopeptides.</text>
        <dbReference type="EC" id="3.5.1.28"/>
    </reaction>
</comment>
<dbReference type="RefSeq" id="WP_316702339.1">
    <property type="nucleotide sequence ID" value="NZ_CP136336.1"/>
</dbReference>
<keyword evidence="6" id="KW-1185">Reference proteome</keyword>
<keyword evidence="3 5" id="KW-0378">Hydrolase</keyword>
<evidence type="ECO:0000313" key="6">
    <source>
        <dbReference type="Proteomes" id="UP001303946"/>
    </source>
</evidence>
<organism evidence="5 6">
    <name type="scientific">Piscinibacter gummiphilus</name>
    <dbReference type="NCBI Taxonomy" id="946333"/>
    <lineage>
        <taxon>Bacteria</taxon>
        <taxon>Pseudomonadati</taxon>
        <taxon>Pseudomonadota</taxon>
        <taxon>Betaproteobacteria</taxon>
        <taxon>Burkholderiales</taxon>
        <taxon>Sphaerotilaceae</taxon>
        <taxon>Piscinibacter</taxon>
    </lineage>
</organism>
<dbReference type="InterPro" id="IPR050695">
    <property type="entry name" value="N-acetylmuramoyl_amidase_3"/>
</dbReference>
<dbReference type="Proteomes" id="UP001303946">
    <property type="component" value="Chromosome"/>
</dbReference>
<feature type="domain" description="MurNAc-LAA" evidence="4">
    <location>
        <begin position="73"/>
        <end position="181"/>
    </location>
</feature>
<dbReference type="CDD" id="cd02696">
    <property type="entry name" value="MurNAc-LAA"/>
    <property type="match status" value="1"/>
</dbReference>
<dbReference type="EMBL" id="CP136336">
    <property type="protein sequence ID" value="WOB09385.1"/>
    <property type="molecule type" value="Genomic_DNA"/>
</dbReference>
<dbReference type="GO" id="GO:0008745">
    <property type="term" value="F:N-acetylmuramoyl-L-alanine amidase activity"/>
    <property type="evidence" value="ECO:0007669"/>
    <property type="project" value="UniProtKB-EC"/>
</dbReference>
<dbReference type="Pfam" id="PF01520">
    <property type="entry name" value="Amidase_3"/>
    <property type="match status" value="1"/>
</dbReference>
<evidence type="ECO:0000259" key="4">
    <source>
        <dbReference type="SMART" id="SM00646"/>
    </source>
</evidence>
<evidence type="ECO:0000313" key="5">
    <source>
        <dbReference type="EMBL" id="WOB09385.1"/>
    </source>
</evidence>
<dbReference type="InterPro" id="IPR002508">
    <property type="entry name" value="MurNAc-LAA_cat"/>
</dbReference>
<evidence type="ECO:0000256" key="3">
    <source>
        <dbReference type="ARBA" id="ARBA00022801"/>
    </source>
</evidence>
<dbReference type="PANTHER" id="PTHR30404:SF0">
    <property type="entry name" value="N-ACETYLMURAMOYL-L-ALANINE AMIDASE AMIC"/>
    <property type="match status" value="1"/>
</dbReference>
<dbReference type="EC" id="3.5.1.28" evidence="2"/>
<sequence>MKVCIDPGHGMSNRQMGIFDPGATHVENGFLFREADIALRYGLALKDALRASGVEVFMTRDDATDHAPVGRRATMARNAGCTVLVSLHLNDFDDDSANGLEVLFRDADDRSLAQRLQSELLEVTGLRDRKIKQRNDLAVLKFDGTAVLIELGFIANDGDRAKLLDAQIRDAAVHRIAAVVMAHAAAPA</sequence>
<accession>A0ABZ0CWP0</accession>
<dbReference type="SMART" id="SM00646">
    <property type="entry name" value="Ami_3"/>
    <property type="match status" value="1"/>
</dbReference>